<dbReference type="EMBL" id="JABSTV010001251">
    <property type="protein sequence ID" value="KAH7950865.1"/>
    <property type="molecule type" value="Genomic_DNA"/>
</dbReference>
<dbReference type="Proteomes" id="UP000821837">
    <property type="component" value="Chromosome 5"/>
</dbReference>
<gene>
    <name evidence="2" type="ORF">HPB52_003010</name>
</gene>
<dbReference type="AlphaFoldDB" id="A0A9D4PPY6"/>
<name>A0A9D4PPY6_RHISA</name>
<protein>
    <submittedName>
        <fullName evidence="2">Uncharacterized protein</fullName>
    </submittedName>
</protein>
<comment type="caution">
    <text evidence="2">The sequence shown here is derived from an EMBL/GenBank/DDBJ whole genome shotgun (WGS) entry which is preliminary data.</text>
</comment>
<dbReference type="VEuPathDB" id="VectorBase:RSAN_041428"/>
<accession>A0A9D4PPY6</accession>
<evidence type="ECO:0000313" key="3">
    <source>
        <dbReference type="Proteomes" id="UP000821837"/>
    </source>
</evidence>
<reference evidence="2" key="2">
    <citation type="submission" date="2021-09" db="EMBL/GenBank/DDBJ databases">
        <authorList>
            <person name="Jia N."/>
            <person name="Wang J."/>
            <person name="Shi W."/>
            <person name="Du L."/>
            <person name="Sun Y."/>
            <person name="Zhan W."/>
            <person name="Jiang J."/>
            <person name="Wang Q."/>
            <person name="Zhang B."/>
            <person name="Ji P."/>
            <person name="Sakyi L.B."/>
            <person name="Cui X."/>
            <person name="Yuan T."/>
            <person name="Jiang B."/>
            <person name="Yang W."/>
            <person name="Lam T.T.-Y."/>
            <person name="Chang Q."/>
            <person name="Ding S."/>
            <person name="Wang X."/>
            <person name="Zhu J."/>
            <person name="Ruan X."/>
            <person name="Zhao L."/>
            <person name="Wei J."/>
            <person name="Que T."/>
            <person name="Du C."/>
            <person name="Cheng J."/>
            <person name="Dai P."/>
            <person name="Han X."/>
            <person name="Huang E."/>
            <person name="Gao Y."/>
            <person name="Liu J."/>
            <person name="Shao H."/>
            <person name="Ye R."/>
            <person name="Li L."/>
            <person name="Wei W."/>
            <person name="Wang X."/>
            <person name="Wang C."/>
            <person name="Huo Q."/>
            <person name="Li W."/>
            <person name="Guo W."/>
            <person name="Chen H."/>
            <person name="Chen S."/>
            <person name="Zhou L."/>
            <person name="Zhou L."/>
            <person name="Ni X."/>
            <person name="Tian J."/>
            <person name="Zhou Y."/>
            <person name="Sheng Y."/>
            <person name="Liu T."/>
            <person name="Pan Y."/>
            <person name="Xia L."/>
            <person name="Li J."/>
            <person name="Zhao F."/>
            <person name="Cao W."/>
        </authorList>
    </citation>
    <scope>NUCLEOTIDE SEQUENCE</scope>
    <source>
        <strain evidence="2">Rsan-2018</strain>
        <tissue evidence="2">Larvae</tissue>
    </source>
</reference>
<keyword evidence="3" id="KW-1185">Reference proteome</keyword>
<sequence>MQKYVDRGCRSRRPSQLVVTPQRRRRSTATATGGPPPDWEGGRDTFHEDYLMFETCDLRLAGSSWHAAQCFENKIYCGLHYADMTGLSSGDEFLAKLREYKRQSLGCGEARRDERAPPRSPFPCPCMCAPVLDPNLSLENLAAICI</sequence>
<evidence type="ECO:0000256" key="1">
    <source>
        <dbReference type="SAM" id="MobiDB-lite"/>
    </source>
</evidence>
<feature type="region of interest" description="Disordered" evidence="1">
    <location>
        <begin position="1"/>
        <end position="42"/>
    </location>
</feature>
<organism evidence="2 3">
    <name type="scientific">Rhipicephalus sanguineus</name>
    <name type="common">Brown dog tick</name>
    <name type="synonym">Ixodes sanguineus</name>
    <dbReference type="NCBI Taxonomy" id="34632"/>
    <lineage>
        <taxon>Eukaryota</taxon>
        <taxon>Metazoa</taxon>
        <taxon>Ecdysozoa</taxon>
        <taxon>Arthropoda</taxon>
        <taxon>Chelicerata</taxon>
        <taxon>Arachnida</taxon>
        <taxon>Acari</taxon>
        <taxon>Parasitiformes</taxon>
        <taxon>Ixodida</taxon>
        <taxon>Ixodoidea</taxon>
        <taxon>Ixodidae</taxon>
        <taxon>Rhipicephalinae</taxon>
        <taxon>Rhipicephalus</taxon>
        <taxon>Rhipicephalus</taxon>
    </lineage>
</organism>
<reference evidence="2" key="1">
    <citation type="journal article" date="2020" name="Cell">
        <title>Large-Scale Comparative Analyses of Tick Genomes Elucidate Their Genetic Diversity and Vector Capacities.</title>
        <authorList>
            <consortium name="Tick Genome and Microbiome Consortium (TIGMIC)"/>
            <person name="Jia N."/>
            <person name="Wang J."/>
            <person name="Shi W."/>
            <person name="Du L."/>
            <person name="Sun Y."/>
            <person name="Zhan W."/>
            <person name="Jiang J.F."/>
            <person name="Wang Q."/>
            <person name="Zhang B."/>
            <person name="Ji P."/>
            <person name="Bell-Sakyi L."/>
            <person name="Cui X.M."/>
            <person name="Yuan T.T."/>
            <person name="Jiang B.G."/>
            <person name="Yang W.F."/>
            <person name="Lam T.T."/>
            <person name="Chang Q.C."/>
            <person name="Ding S.J."/>
            <person name="Wang X.J."/>
            <person name="Zhu J.G."/>
            <person name="Ruan X.D."/>
            <person name="Zhao L."/>
            <person name="Wei J.T."/>
            <person name="Ye R.Z."/>
            <person name="Que T.C."/>
            <person name="Du C.H."/>
            <person name="Zhou Y.H."/>
            <person name="Cheng J.X."/>
            <person name="Dai P.F."/>
            <person name="Guo W.B."/>
            <person name="Han X.H."/>
            <person name="Huang E.J."/>
            <person name="Li L.F."/>
            <person name="Wei W."/>
            <person name="Gao Y.C."/>
            <person name="Liu J.Z."/>
            <person name="Shao H.Z."/>
            <person name="Wang X."/>
            <person name="Wang C.C."/>
            <person name="Yang T.C."/>
            <person name="Huo Q.B."/>
            <person name="Li W."/>
            <person name="Chen H.Y."/>
            <person name="Chen S.E."/>
            <person name="Zhou L.G."/>
            <person name="Ni X.B."/>
            <person name="Tian J.H."/>
            <person name="Sheng Y."/>
            <person name="Liu T."/>
            <person name="Pan Y.S."/>
            <person name="Xia L.Y."/>
            <person name="Li J."/>
            <person name="Zhao F."/>
            <person name="Cao W.C."/>
        </authorList>
    </citation>
    <scope>NUCLEOTIDE SEQUENCE</scope>
    <source>
        <strain evidence="2">Rsan-2018</strain>
    </source>
</reference>
<proteinExistence type="predicted"/>
<evidence type="ECO:0000313" key="2">
    <source>
        <dbReference type="EMBL" id="KAH7950865.1"/>
    </source>
</evidence>